<sequence>MFPPARLRCSTSRPATCCTTGFRNVRNLMPDLFLEKFAMRGTVHVTTDIDKGMDFARVARVMAYYKDAGELEYADAPPRIIDAIKAMKSAVVGGSIGNGTWGSELAPYKVVSDAFMESLRNVGCFFRILDAMLKVPLRSQLVAFTANASGYVTGEGSAKRMTRMSFENEYVDAFRATAFVVVSNELLKLGALADPIISQELRGAVSYTADEQFLAILDAGTNTSASAGSTVNAVQQDLKTALAATDLGAQSKLFFVAHPDRVKLLATMTIDGGYAFADINPVSGGLLLKTPLLPCDACASDAFYVVDASGLAGNADVIQVDNFRHASIVMDDAPNSPPDASTVLINLFQRGLTAIQASTYAGAKVVRANSVYKLTGVDWGSANSP</sequence>
<evidence type="ECO:0000313" key="4">
    <source>
        <dbReference type="Proteomes" id="UP000272706"/>
    </source>
</evidence>
<dbReference type="InterPro" id="IPR054612">
    <property type="entry name" value="Phage_capsid-like_C"/>
</dbReference>
<dbReference type="AlphaFoldDB" id="A0A3A5K977"/>
<dbReference type="SUPFAM" id="SSF56563">
    <property type="entry name" value="Major capsid protein gp5"/>
    <property type="match status" value="1"/>
</dbReference>
<protein>
    <submittedName>
        <fullName evidence="3">Phage major capsid protein</fullName>
    </submittedName>
</protein>
<dbReference type="InterPro" id="IPR024455">
    <property type="entry name" value="Phage_capsid"/>
</dbReference>
<dbReference type="NCBIfam" id="TIGR01554">
    <property type="entry name" value="major_cap_HK97"/>
    <property type="match status" value="1"/>
</dbReference>
<organism evidence="3 4">
    <name type="scientific">Mesorhizobium waimense</name>
    <dbReference type="NCBI Taxonomy" id="1300307"/>
    <lineage>
        <taxon>Bacteria</taxon>
        <taxon>Pseudomonadati</taxon>
        <taxon>Pseudomonadota</taxon>
        <taxon>Alphaproteobacteria</taxon>
        <taxon>Hyphomicrobiales</taxon>
        <taxon>Phyllobacteriaceae</taxon>
        <taxon>Mesorhizobium</taxon>
    </lineage>
</organism>
<comment type="caution">
    <text evidence="3">The sequence shown here is derived from an EMBL/GenBank/DDBJ whole genome shotgun (WGS) entry which is preliminary data.</text>
</comment>
<reference evidence="3 4" key="1">
    <citation type="submission" date="2018-09" db="EMBL/GenBank/DDBJ databases">
        <title>Mesorhizobium carmichaelinearum sp. nov. isolated from Carmichaelinea spp. root nodules in New Zealand.</title>
        <authorList>
            <person name="De Meyer S.E."/>
        </authorList>
    </citation>
    <scope>NUCLEOTIDE SEQUENCE [LARGE SCALE GENOMIC DNA]</scope>
    <source>
        <strain evidence="3 4">ICMP19557</strain>
    </source>
</reference>
<gene>
    <name evidence="3" type="ORF">D3227_27285</name>
</gene>
<dbReference type="Pfam" id="PF05065">
    <property type="entry name" value="Phage_capsid"/>
    <property type="match status" value="1"/>
</dbReference>
<name>A0A3A5K977_9HYPH</name>
<evidence type="ECO:0000313" key="3">
    <source>
        <dbReference type="EMBL" id="RJT32107.1"/>
    </source>
</evidence>
<comment type="subcellular location">
    <subcellularLocation>
        <location evidence="1">Virion</location>
    </subcellularLocation>
</comment>
<keyword evidence="4" id="KW-1185">Reference proteome</keyword>
<evidence type="ECO:0000256" key="1">
    <source>
        <dbReference type="ARBA" id="ARBA00004328"/>
    </source>
</evidence>
<accession>A0A3A5K977</accession>
<dbReference type="Proteomes" id="UP000272706">
    <property type="component" value="Unassembled WGS sequence"/>
</dbReference>
<dbReference type="EMBL" id="QZWZ01000027">
    <property type="protein sequence ID" value="RJT32107.1"/>
    <property type="molecule type" value="Genomic_DNA"/>
</dbReference>
<evidence type="ECO:0000259" key="2">
    <source>
        <dbReference type="Pfam" id="PF05065"/>
    </source>
</evidence>
<proteinExistence type="predicted"/>
<feature type="domain" description="Phage capsid-like C-terminal" evidence="2">
    <location>
        <begin position="142"/>
        <end position="375"/>
    </location>
</feature>
<dbReference type="OrthoDB" id="8068918at2"/>